<organism evidence="1 2">
    <name type="scientific">Iodobacter fluviatilis</name>
    <dbReference type="NCBI Taxonomy" id="537"/>
    <lineage>
        <taxon>Bacteria</taxon>
        <taxon>Pseudomonadati</taxon>
        <taxon>Pseudomonadota</taxon>
        <taxon>Betaproteobacteria</taxon>
        <taxon>Neisseriales</taxon>
        <taxon>Chitinibacteraceae</taxon>
        <taxon>Iodobacter</taxon>
    </lineage>
</organism>
<keyword evidence="1" id="KW-0614">Plasmid</keyword>
<reference evidence="1 2" key="1">
    <citation type="submission" date="2018-01" db="EMBL/GenBank/DDBJ databases">
        <title>Genome sequence of Iodobacter sp. strain PCH194 isolated from Indian Trans-Himalaya.</title>
        <authorList>
            <person name="Kumar V."/>
            <person name="Thakur V."/>
            <person name="Kumar S."/>
            <person name="Singh D."/>
        </authorList>
    </citation>
    <scope>NUCLEOTIDE SEQUENCE [LARGE SCALE GENOMIC DNA]</scope>
    <source>
        <strain evidence="1 2">PCH194</strain>
        <plasmid evidence="1 2">pl1</plasmid>
    </source>
</reference>
<name>A0A7G3GFU7_9NEIS</name>
<dbReference type="AlphaFoldDB" id="A0A7G3GFU7"/>
<evidence type="ECO:0000313" key="1">
    <source>
        <dbReference type="EMBL" id="QBC45963.1"/>
    </source>
</evidence>
<evidence type="ECO:0000313" key="2">
    <source>
        <dbReference type="Proteomes" id="UP000515917"/>
    </source>
</evidence>
<dbReference type="KEGG" id="ifl:C1H71_20720"/>
<dbReference type="EMBL" id="CP025783">
    <property type="protein sequence ID" value="QBC45963.1"/>
    <property type="molecule type" value="Genomic_DNA"/>
</dbReference>
<geneLocation type="plasmid" evidence="1 2">
    <name>pl1</name>
</geneLocation>
<proteinExistence type="predicted"/>
<sequence>MALTAATHYLVPVKAGDQYALDGIEDLEATVLEVKRAKNPKLKFIAHCLLCLMGAKAWIK</sequence>
<gene>
    <name evidence="1" type="ORF">C1H71_20720</name>
</gene>
<accession>A0A7G3GFU7</accession>
<dbReference type="Proteomes" id="UP000515917">
    <property type="component" value="Plasmid pl1"/>
</dbReference>
<protein>
    <submittedName>
        <fullName evidence="1">Uncharacterized protein</fullName>
    </submittedName>
</protein>
<keyword evidence="2" id="KW-1185">Reference proteome</keyword>